<reference evidence="1 2" key="1">
    <citation type="journal article" date="2011" name="PLoS Pathog.">
        <title>Dynamic evolution of pathogenicity revealed by sequencing and comparative genomics of 19 Pseudomonas syringae isolates.</title>
        <authorList>
            <person name="Baltrus D.A."/>
            <person name="Nishimura M.T."/>
            <person name="Romanchuk A."/>
            <person name="Chang J.H."/>
            <person name="Mukhtar M.S."/>
            <person name="Cherkis K."/>
            <person name="Roach J."/>
            <person name="Grant S.R."/>
            <person name="Jones C.D."/>
            <person name="Dangl J.L."/>
        </authorList>
    </citation>
    <scope>NUCLEOTIDE SEQUENCE [LARGE SCALE GENOMIC DNA]</scope>
    <source>
        <strain evidence="2">race 4</strain>
    </source>
</reference>
<name>F3CHA8_PSESG</name>
<dbReference type="BioCyc" id="PSYR875330:G11XH-7146-MONOMER"/>
<evidence type="ECO:0000313" key="1">
    <source>
        <dbReference type="EMBL" id="EGH18650.1"/>
    </source>
</evidence>
<organism evidence="1 2">
    <name type="scientific">Pseudomonas savastanoi pv. glycinea str. race 4</name>
    <dbReference type="NCBI Taxonomy" id="875330"/>
    <lineage>
        <taxon>Bacteria</taxon>
        <taxon>Pseudomonadati</taxon>
        <taxon>Pseudomonadota</taxon>
        <taxon>Gammaproteobacteria</taxon>
        <taxon>Pseudomonadales</taxon>
        <taxon>Pseudomonadaceae</taxon>
        <taxon>Pseudomonas</taxon>
    </lineage>
</organism>
<comment type="caution">
    <text evidence="1">The sequence shown here is derived from an EMBL/GenBank/DDBJ whole genome shotgun (WGS) entry which is preliminary data.</text>
</comment>
<proteinExistence type="predicted"/>
<accession>F3CHA8</accession>
<dbReference type="Proteomes" id="UP000005466">
    <property type="component" value="Unassembled WGS sequence"/>
</dbReference>
<evidence type="ECO:0000313" key="2">
    <source>
        <dbReference type="Proteomes" id="UP000005466"/>
    </source>
</evidence>
<gene>
    <name evidence="1" type="ORF">Pgy4_37406</name>
</gene>
<dbReference type="HOGENOM" id="CLU_3055154_0_0_6"/>
<feature type="non-terminal residue" evidence="1">
    <location>
        <position position="1"/>
    </location>
</feature>
<dbReference type="AlphaFoldDB" id="F3CHA8"/>
<protein>
    <submittedName>
        <fullName evidence="1">Uncharacterized protein</fullName>
    </submittedName>
</protein>
<sequence length="54" mass="6063">PSGKAGKGQFRSRSSLAGVQHEFDRSCAIDPDKRYETALLLRALQKKEFPMKVL</sequence>
<dbReference type="EMBL" id="ADWY01002984">
    <property type="protein sequence ID" value="EGH18650.1"/>
    <property type="molecule type" value="Genomic_DNA"/>
</dbReference>